<comment type="caution">
    <text evidence="1">The sequence shown here is derived from an EMBL/GenBank/DDBJ whole genome shotgun (WGS) entry which is preliminary data.</text>
</comment>
<protein>
    <submittedName>
        <fullName evidence="1">Uncharacterized protein</fullName>
    </submittedName>
</protein>
<proteinExistence type="predicted"/>
<organism evidence="1">
    <name type="scientific">marine sediment metagenome</name>
    <dbReference type="NCBI Taxonomy" id="412755"/>
    <lineage>
        <taxon>unclassified sequences</taxon>
        <taxon>metagenomes</taxon>
        <taxon>ecological metagenomes</taxon>
    </lineage>
</organism>
<evidence type="ECO:0000313" key="1">
    <source>
        <dbReference type="EMBL" id="GAI51517.1"/>
    </source>
</evidence>
<sequence length="78" mass="8529">LRSKRLRIREYFPERTLPYSPIGGSLSDHDANAAGKLESFSMVASLLAETLCNTPSSPTPASYQSPIHDVRLLSAHSD</sequence>
<reference evidence="1" key="1">
    <citation type="journal article" date="2014" name="Front. Microbiol.">
        <title>High frequency of phylogenetically diverse reductive dehalogenase-homologous genes in deep subseafloor sedimentary metagenomes.</title>
        <authorList>
            <person name="Kawai M."/>
            <person name="Futagami T."/>
            <person name="Toyoda A."/>
            <person name="Takaki Y."/>
            <person name="Nishi S."/>
            <person name="Hori S."/>
            <person name="Arai W."/>
            <person name="Tsubouchi T."/>
            <person name="Morono Y."/>
            <person name="Uchiyama I."/>
            <person name="Ito T."/>
            <person name="Fujiyama A."/>
            <person name="Inagaki F."/>
            <person name="Takami H."/>
        </authorList>
    </citation>
    <scope>NUCLEOTIDE SEQUENCE</scope>
    <source>
        <strain evidence="1">Expedition CK06-06</strain>
    </source>
</reference>
<dbReference type="EMBL" id="BARV01036205">
    <property type="protein sequence ID" value="GAI51517.1"/>
    <property type="molecule type" value="Genomic_DNA"/>
</dbReference>
<name>X1P5E9_9ZZZZ</name>
<accession>X1P5E9</accession>
<feature type="non-terminal residue" evidence="1">
    <location>
        <position position="1"/>
    </location>
</feature>
<gene>
    <name evidence="1" type="ORF">S06H3_56296</name>
</gene>
<dbReference type="AlphaFoldDB" id="X1P5E9"/>